<dbReference type="Proteomes" id="UP000215224">
    <property type="component" value="Chromosome"/>
</dbReference>
<dbReference type="RefSeq" id="WP_066420691.1">
    <property type="nucleotide sequence ID" value="NZ_CP018866.1"/>
</dbReference>
<proteinExistence type="predicted"/>
<keyword evidence="3" id="KW-1185">Reference proteome</keyword>
<gene>
    <name evidence="2" type="ORF">BC6307_02790</name>
</gene>
<sequence length="66" mass="7478">MKKSKDKMSVVQPKEPHYTGIAKDSATQPLESFENKYPDSVNEHKALEAANMMLNEGEISQQRNNN</sequence>
<feature type="region of interest" description="Disordered" evidence="1">
    <location>
        <begin position="1"/>
        <end position="29"/>
    </location>
</feature>
<evidence type="ECO:0000256" key="1">
    <source>
        <dbReference type="SAM" id="MobiDB-lite"/>
    </source>
</evidence>
<dbReference type="EMBL" id="CP018866">
    <property type="protein sequence ID" value="AST90287.1"/>
    <property type="molecule type" value="Genomic_DNA"/>
</dbReference>
<evidence type="ECO:0000313" key="3">
    <source>
        <dbReference type="Proteomes" id="UP000215224"/>
    </source>
</evidence>
<dbReference type="AlphaFoldDB" id="A0A223KLP5"/>
<dbReference type="KEGG" id="bcoh:BC6307_02790"/>
<name>A0A223KLP5_9BACI</name>
<reference evidence="2 3" key="1">
    <citation type="submission" date="2016-12" db="EMBL/GenBank/DDBJ databases">
        <title>The whole genome sequencing and assembly of Bacillus cohnii DSM 6307T strain.</title>
        <authorList>
            <person name="Lee Y.-J."/>
            <person name="Yi H."/>
            <person name="Bahn Y.-S."/>
            <person name="Kim J.F."/>
            <person name="Lee D.-W."/>
        </authorList>
    </citation>
    <scope>NUCLEOTIDE SEQUENCE [LARGE SCALE GENOMIC DNA]</scope>
    <source>
        <strain evidence="2 3">DSM 6307</strain>
    </source>
</reference>
<accession>A0A223KLP5</accession>
<organism evidence="2 3">
    <name type="scientific">Sutcliffiella cohnii</name>
    <dbReference type="NCBI Taxonomy" id="33932"/>
    <lineage>
        <taxon>Bacteria</taxon>
        <taxon>Bacillati</taxon>
        <taxon>Bacillota</taxon>
        <taxon>Bacilli</taxon>
        <taxon>Bacillales</taxon>
        <taxon>Bacillaceae</taxon>
        <taxon>Sutcliffiella</taxon>
    </lineage>
</organism>
<evidence type="ECO:0000313" key="2">
    <source>
        <dbReference type="EMBL" id="AST90287.1"/>
    </source>
</evidence>
<protein>
    <submittedName>
        <fullName evidence="2">Uncharacterized protein</fullName>
    </submittedName>
</protein>